<gene>
    <name evidence="1" type="ORF">GCM10023200_22950</name>
</gene>
<keyword evidence="2" id="KW-1185">Reference proteome</keyword>
<proteinExistence type="predicted"/>
<comment type="caution">
    <text evidence="1">The sequence shown here is derived from an EMBL/GenBank/DDBJ whole genome shotgun (WGS) entry which is preliminary data.</text>
</comment>
<name>A0ABP9B0X8_9PSEU</name>
<evidence type="ECO:0000313" key="2">
    <source>
        <dbReference type="Proteomes" id="UP001500928"/>
    </source>
</evidence>
<dbReference type="EMBL" id="BAABHO010000015">
    <property type="protein sequence ID" value="GAA4788029.1"/>
    <property type="molecule type" value="Genomic_DNA"/>
</dbReference>
<evidence type="ECO:0000313" key="1">
    <source>
        <dbReference type="EMBL" id="GAA4788029.1"/>
    </source>
</evidence>
<dbReference type="Proteomes" id="UP001500928">
    <property type="component" value="Unassembled WGS sequence"/>
</dbReference>
<reference evidence="2" key="1">
    <citation type="journal article" date="2019" name="Int. J. Syst. Evol. Microbiol.">
        <title>The Global Catalogue of Microorganisms (GCM) 10K type strain sequencing project: providing services to taxonomists for standard genome sequencing and annotation.</title>
        <authorList>
            <consortium name="The Broad Institute Genomics Platform"/>
            <consortium name="The Broad Institute Genome Sequencing Center for Infectious Disease"/>
            <person name="Wu L."/>
            <person name="Ma J."/>
        </authorList>
    </citation>
    <scope>NUCLEOTIDE SEQUENCE [LARGE SCALE GENOMIC DNA]</scope>
    <source>
        <strain evidence="2">JCM 17979</strain>
    </source>
</reference>
<sequence length="130" mass="14686">MIAVSERPLSDRRRHEHAELAWEVRGWSDPPGNRPDVEGWRSLGWSETHDDAAVLARAVTAAGAYEYAEIWGPCEEVVAGRARVCERFPEPDADERQALWLRAATHHYSDGIDLPHRTFADTVPSGRERT</sequence>
<organism evidence="1 2">
    <name type="scientific">Actinomycetospora chlora</name>
    <dbReference type="NCBI Taxonomy" id="663608"/>
    <lineage>
        <taxon>Bacteria</taxon>
        <taxon>Bacillati</taxon>
        <taxon>Actinomycetota</taxon>
        <taxon>Actinomycetes</taxon>
        <taxon>Pseudonocardiales</taxon>
        <taxon>Pseudonocardiaceae</taxon>
        <taxon>Actinomycetospora</taxon>
    </lineage>
</organism>
<accession>A0ABP9B0X8</accession>
<protein>
    <submittedName>
        <fullName evidence="1">Uncharacterized protein</fullName>
    </submittedName>
</protein>